<dbReference type="EMBL" id="JXOK01000025">
    <property type="protein sequence ID" value="KIN11317.1"/>
    <property type="molecule type" value="Genomic_DNA"/>
</dbReference>
<sequence length="226" mass="26036">MEGTSFIAQDVNLECSFSDLLVRRPKVSDKALDVEEVEQPKIKTTKKRWTPEESEQLKTLYHEGKRVTTIADSLGRTVQAVKNQIRKLKLRRFRNLSDEHIQYLKDNYWLHDVDTIAKRIQRKPSAVVYYAEKLGLKRPKLDDVEPPIPRRLMPYDMVKRVAVLERNCPDSKNRVDDSVVIFYDKKGPSVPMMAMHLDELCSALDVHFGRRAGVTASALTHGYKAV</sequence>
<dbReference type="STRING" id="50718.SU60_08215"/>
<dbReference type="AlphaFoldDB" id="A0A0C3IAJ8"/>
<dbReference type="Gene3D" id="1.10.10.60">
    <property type="entry name" value="Homeodomain-like"/>
    <property type="match status" value="1"/>
</dbReference>
<evidence type="ECO:0000313" key="2">
    <source>
        <dbReference type="Proteomes" id="UP000031977"/>
    </source>
</evidence>
<dbReference type="Proteomes" id="UP000031977">
    <property type="component" value="Unassembled WGS sequence"/>
</dbReference>
<reference evidence="1 2" key="1">
    <citation type="submission" date="2015-01" db="EMBL/GenBank/DDBJ databases">
        <title>Draft genome of Vibrio mytili type strain CAIM 528.</title>
        <authorList>
            <person name="Gonzalez-Castillo A."/>
            <person name="Gomez-Gil B."/>
            <person name="Enciso-Ibarra J."/>
        </authorList>
    </citation>
    <scope>NUCLEOTIDE SEQUENCE [LARGE SCALE GENOMIC DNA]</scope>
    <source>
        <strain evidence="1 2">CAIM 528</strain>
    </source>
</reference>
<gene>
    <name evidence="1" type="ORF">SU60_08215</name>
</gene>
<comment type="caution">
    <text evidence="1">The sequence shown here is derived from an EMBL/GenBank/DDBJ whole genome shotgun (WGS) entry which is preliminary data.</text>
</comment>
<keyword evidence="2" id="KW-1185">Reference proteome</keyword>
<evidence type="ECO:0000313" key="1">
    <source>
        <dbReference type="EMBL" id="KIN11317.1"/>
    </source>
</evidence>
<dbReference type="OrthoDB" id="5873540at2"/>
<proteinExistence type="predicted"/>
<dbReference type="InterPro" id="IPR001005">
    <property type="entry name" value="SANT/Myb"/>
</dbReference>
<protein>
    <submittedName>
        <fullName evidence="1">GcrA cell cycle regulator family protein</fullName>
    </submittedName>
</protein>
<dbReference type="RefSeq" id="WP_041155095.1">
    <property type="nucleotide sequence ID" value="NZ_CBCRVP010000054.1"/>
</dbReference>
<name>A0A0C3IAJ8_9VIBR</name>
<organism evidence="1 2">
    <name type="scientific">Vibrio mytili</name>
    <dbReference type="NCBI Taxonomy" id="50718"/>
    <lineage>
        <taxon>Bacteria</taxon>
        <taxon>Pseudomonadati</taxon>
        <taxon>Pseudomonadota</taxon>
        <taxon>Gammaproteobacteria</taxon>
        <taxon>Vibrionales</taxon>
        <taxon>Vibrionaceae</taxon>
        <taxon>Vibrio</taxon>
    </lineage>
</organism>
<accession>A0A0C3IAJ8</accession>
<dbReference type="CDD" id="cd00167">
    <property type="entry name" value="SANT"/>
    <property type="match status" value="1"/>
</dbReference>